<evidence type="ECO:0000256" key="1">
    <source>
        <dbReference type="ARBA" id="ARBA00009437"/>
    </source>
</evidence>
<organism evidence="6 7">
    <name type="scientific">Pararhodobacter zhoushanensis</name>
    <dbReference type="NCBI Taxonomy" id="2479545"/>
    <lineage>
        <taxon>Bacteria</taxon>
        <taxon>Pseudomonadati</taxon>
        <taxon>Pseudomonadota</taxon>
        <taxon>Alphaproteobacteria</taxon>
        <taxon>Rhodobacterales</taxon>
        <taxon>Paracoccaceae</taxon>
        <taxon>Pararhodobacter</taxon>
    </lineage>
</organism>
<gene>
    <name evidence="6" type="ORF">OKW52_23105</name>
</gene>
<keyword evidence="3" id="KW-0238">DNA-binding</keyword>
<evidence type="ECO:0000259" key="5">
    <source>
        <dbReference type="PROSITE" id="PS50931"/>
    </source>
</evidence>
<evidence type="ECO:0000313" key="6">
    <source>
        <dbReference type="EMBL" id="MCW1935066.1"/>
    </source>
</evidence>
<keyword evidence="4" id="KW-0804">Transcription</keyword>
<accession>A0ABT3H5I8</accession>
<keyword evidence="2" id="KW-0805">Transcription regulation</keyword>
<protein>
    <submittedName>
        <fullName evidence="6">LysR family transcriptional regulator</fullName>
    </submittedName>
</protein>
<dbReference type="InterPro" id="IPR005119">
    <property type="entry name" value="LysR_subst-bd"/>
</dbReference>
<keyword evidence="7" id="KW-1185">Reference proteome</keyword>
<dbReference type="RefSeq" id="WP_264507950.1">
    <property type="nucleotide sequence ID" value="NZ_JAPDFL010000002.1"/>
</dbReference>
<dbReference type="InterPro" id="IPR036388">
    <property type="entry name" value="WH-like_DNA-bd_sf"/>
</dbReference>
<dbReference type="Proteomes" id="UP001208938">
    <property type="component" value="Unassembled WGS sequence"/>
</dbReference>
<dbReference type="PANTHER" id="PTHR30118">
    <property type="entry name" value="HTH-TYPE TRANSCRIPTIONAL REGULATOR LEUO-RELATED"/>
    <property type="match status" value="1"/>
</dbReference>
<evidence type="ECO:0000256" key="2">
    <source>
        <dbReference type="ARBA" id="ARBA00023015"/>
    </source>
</evidence>
<name>A0ABT3H5I8_9RHOB</name>
<reference evidence="6 7" key="1">
    <citation type="submission" date="2022-10" db="EMBL/GenBank/DDBJ databases">
        <title>Pararhodobacter sp. nov., isolated from marine algae.</title>
        <authorList>
            <person name="Choi B.J."/>
            <person name="Kim J.M."/>
            <person name="Lee J.K."/>
            <person name="Choi D.G."/>
            <person name="Jeon C.O."/>
        </authorList>
    </citation>
    <scope>NUCLEOTIDE SEQUENCE [LARGE SCALE GENOMIC DNA]</scope>
    <source>
        <strain evidence="6 7">ZQ420</strain>
    </source>
</reference>
<comment type="caution">
    <text evidence="6">The sequence shown here is derived from an EMBL/GenBank/DDBJ whole genome shotgun (WGS) entry which is preliminary data.</text>
</comment>
<evidence type="ECO:0000313" key="7">
    <source>
        <dbReference type="Proteomes" id="UP001208938"/>
    </source>
</evidence>
<evidence type="ECO:0000256" key="3">
    <source>
        <dbReference type="ARBA" id="ARBA00023125"/>
    </source>
</evidence>
<dbReference type="InterPro" id="IPR000847">
    <property type="entry name" value="LysR_HTH_N"/>
</dbReference>
<dbReference type="InterPro" id="IPR050389">
    <property type="entry name" value="LysR-type_TF"/>
</dbReference>
<dbReference type="PROSITE" id="PS50931">
    <property type="entry name" value="HTH_LYSR"/>
    <property type="match status" value="1"/>
</dbReference>
<proteinExistence type="inferred from homology"/>
<dbReference type="Pfam" id="PF03466">
    <property type="entry name" value="LysR_substrate"/>
    <property type="match status" value="1"/>
</dbReference>
<dbReference type="PANTHER" id="PTHR30118:SF6">
    <property type="entry name" value="HTH-TYPE TRANSCRIPTIONAL REGULATOR LEUO"/>
    <property type="match status" value="1"/>
</dbReference>
<dbReference type="Gene3D" id="1.10.10.10">
    <property type="entry name" value="Winged helix-like DNA-binding domain superfamily/Winged helix DNA-binding domain"/>
    <property type="match status" value="1"/>
</dbReference>
<evidence type="ECO:0000256" key="4">
    <source>
        <dbReference type="ARBA" id="ARBA00023163"/>
    </source>
</evidence>
<dbReference type="Gene3D" id="3.40.190.10">
    <property type="entry name" value="Periplasmic binding protein-like II"/>
    <property type="match status" value="2"/>
</dbReference>
<comment type="similarity">
    <text evidence="1">Belongs to the LysR transcriptional regulatory family.</text>
</comment>
<dbReference type="SUPFAM" id="SSF53850">
    <property type="entry name" value="Periplasmic binding protein-like II"/>
    <property type="match status" value="1"/>
</dbReference>
<dbReference type="Pfam" id="PF00126">
    <property type="entry name" value="HTH_1"/>
    <property type="match status" value="1"/>
</dbReference>
<sequence>MRLNRLDMNLIIALEAILRLRSVSAAAFELHLTQPALSQALRRLRDHFEDPIVAQVGRQMQPTEFGLQLLEAATQLMNDTRHFSQMRPGFDPATATRRFSIIASDFVLKVLFAQLMPRLAKEAPGVSLQMVPIDAPSDARFHRGEVDFAVIPDRFLYKDHPHRHLFTDDFICVISADHPQIGDTMDAATYLSQRHVVTEFGGTWRGSHFEQWIEDTRVDLDVACSVPSFSLLADCLRGTPWVATMHRSLWASLPAEMGLRAVPMPLPVPPISENLQWHATREFDTSVQWFRDLVIDCARDNARRWTR</sequence>
<feature type="domain" description="HTH lysR-type" evidence="5">
    <location>
        <begin position="6"/>
        <end position="63"/>
    </location>
</feature>
<dbReference type="EMBL" id="JAPDFL010000002">
    <property type="protein sequence ID" value="MCW1935066.1"/>
    <property type="molecule type" value="Genomic_DNA"/>
</dbReference>
<dbReference type="SUPFAM" id="SSF46785">
    <property type="entry name" value="Winged helix' DNA-binding domain"/>
    <property type="match status" value="1"/>
</dbReference>
<dbReference type="InterPro" id="IPR036390">
    <property type="entry name" value="WH_DNA-bd_sf"/>
</dbReference>